<accession>U2YNB2</accession>
<reference evidence="1" key="1">
    <citation type="journal article" date="2013" name="Genome Announc.">
        <title>Draft Genome Sequence of Loktanella cinnabarina LL-001T, Isolated from Deep-Sea Floor Sediment.</title>
        <authorList>
            <person name="Nishi S."/>
            <person name="Tsubouchi T."/>
            <person name="Takaki Y."/>
            <person name="Koyanagi R."/>
            <person name="Satoh N."/>
            <person name="Maruyama T."/>
            <person name="Hatada Y."/>
        </authorList>
    </citation>
    <scope>NUCLEOTIDE SEQUENCE [LARGE SCALE GENOMIC DNA]</scope>
    <source>
        <strain evidence="1">LL-001</strain>
    </source>
</reference>
<gene>
    <name evidence="1" type="ORF">MBELCI_2813</name>
</gene>
<dbReference type="STRING" id="1337093.MBELCI_2813"/>
<comment type="caution">
    <text evidence="1">The sequence shown here is derived from an EMBL/GenBank/DDBJ whole genome shotgun (WGS) entry which is preliminary data.</text>
</comment>
<dbReference type="EMBL" id="BATB01000046">
    <property type="protein sequence ID" value="GAD56761.1"/>
    <property type="molecule type" value="Genomic_DNA"/>
</dbReference>
<evidence type="ECO:0000313" key="1">
    <source>
        <dbReference type="EMBL" id="GAD56761.1"/>
    </source>
</evidence>
<organism evidence="1 2">
    <name type="scientific">Limimaricola cinnabarinus LL-001</name>
    <dbReference type="NCBI Taxonomy" id="1337093"/>
    <lineage>
        <taxon>Bacteria</taxon>
        <taxon>Pseudomonadati</taxon>
        <taxon>Pseudomonadota</taxon>
        <taxon>Alphaproteobacteria</taxon>
        <taxon>Rhodobacterales</taxon>
        <taxon>Paracoccaceae</taxon>
        <taxon>Limimaricola</taxon>
    </lineage>
</organism>
<protein>
    <submittedName>
        <fullName evidence="1">Uncharacterized protein</fullName>
    </submittedName>
</protein>
<dbReference type="Proteomes" id="UP000016566">
    <property type="component" value="Unassembled WGS sequence"/>
</dbReference>
<proteinExistence type="predicted"/>
<evidence type="ECO:0000313" key="2">
    <source>
        <dbReference type="Proteomes" id="UP000016566"/>
    </source>
</evidence>
<sequence length="40" mass="4216">MVHLGAGRQVQPRTVIRRAITVASTAPICGICSMPRIPTG</sequence>
<name>U2YNB2_9RHOB</name>
<dbReference type="AlphaFoldDB" id="U2YNB2"/>
<keyword evidence="2" id="KW-1185">Reference proteome</keyword>